<evidence type="ECO:0000256" key="1">
    <source>
        <dbReference type="SAM" id="MobiDB-lite"/>
    </source>
</evidence>
<proteinExistence type="predicted"/>
<dbReference type="SMART" id="SM00220">
    <property type="entry name" value="S_TKc"/>
    <property type="match status" value="1"/>
</dbReference>
<accession>A0A376B3H5</accession>
<dbReference type="InterPro" id="IPR000719">
    <property type="entry name" value="Prot_kinase_dom"/>
</dbReference>
<keyword evidence="3" id="KW-0808">Transferase</keyword>
<feature type="region of interest" description="Disordered" evidence="1">
    <location>
        <begin position="756"/>
        <end position="777"/>
    </location>
</feature>
<evidence type="ECO:0000313" key="3">
    <source>
        <dbReference type="EMBL" id="SSD58680.1"/>
    </source>
</evidence>
<keyword evidence="4" id="KW-1185">Reference proteome</keyword>
<protein>
    <submittedName>
        <fullName evidence="3">Related to Protein kinase-like protein SCY1</fullName>
    </submittedName>
</protein>
<dbReference type="EMBL" id="UFAJ01000035">
    <property type="protein sequence ID" value="SSD58680.1"/>
    <property type="molecule type" value="Genomic_DNA"/>
</dbReference>
<feature type="domain" description="Protein kinase" evidence="2">
    <location>
        <begin position="17"/>
        <end position="410"/>
    </location>
</feature>
<dbReference type="PANTHER" id="PTHR12984">
    <property type="entry name" value="SCY1-RELATED S/T PROTEIN KINASE-LIKE"/>
    <property type="match status" value="1"/>
</dbReference>
<dbReference type="InterPro" id="IPR011009">
    <property type="entry name" value="Kinase-like_dom_sf"/>
</dbReference>
<feature type="compositionally biased region" description="Low complexity" evidence="1">
    <location>
        <begin position="852"/>
        <end position="869"/>
    </location>
</feature>
<dbReference type="InterPro" id="IPR051177">
    <property type="entry name" value="CIK-Related_Protein"/>
</dbReference>
<dbReference type="Gene3D" id="1.25.10.10">
    <property type="entry name" value="Leucine-rich Repeat Variant"/>
    <property type="match status" value="1"/>
</dbReference>
<dbReference type="SUPFAM" id="SSF56112">
    <property type="entry name" value="Protein kinase-like (PK-like)"/>
    <property type="match status" value="1"/>
</dbReference>
<dbReference type="PROSITE" id="PS50011">
    <property type="entry name" value="PROTEIN_KINASE_DOM"/>
    <property type="match status" value="1"/>
</dbReference>
<organism evidence="3 4">
    <name type="scientific">Saccharomycodes ludwigii</name>
    <dbReference type="NCBI Taxonomy" id="36035"/>
    <lineage>
        <taxon>Eukaryota</taxon>
        <taxon>Fungi</taxon>
        <taxon>Dikarya</taxon>
        <taxon>Ascomycota</taxon>
        <taxon>Saccharomycotina</taxon>
        <taxon>Saccharomycetes</taxon>
        <taxon>Saccharomycodales</taxon>
        <taxon>Saccharomycodaceae</taxon>
        <taxon>Saccharomycodes</taxon>
    </lineage>
</organism>
<sequence length="877" mass="99538">MLSFFSGKNGINANYSYTPASPTFIAEPWSVYTAKPKSSSKFFHLEKCSVFLFDKKKFENYLLKSGIIASIKKDQKVIKDAYDLLKTQVGNISKLKHPNILTIIEPIEEHSKNFLFVTEYVSGSLYNVFGDNSLTNATSGNNEENDFFQQRNDSTASANDLMFQRGIFQTGQALQFIHDSVSSVCLDLQPKSIFINEKGDWKVAGLGHLVKLPQGTSTADYNLPQYDPRTPQFMHLNYDYTAPELIFENTLSFKNDYFSIGCIIYFLYYGKSLFRSEGSISSYKDDYAKFERKLSQLSWNQLFLKIPESIRSGVLPQLMNRDIYMRYGHITDFLNDKIFQNPLIKTLIFLDDLPTKTVSEKEIFFKGLIDILPKFPNTMLHRKFLPLLTENLDLSYNEKSDFHSLIPIFLQLILTIANNLSQLSFQEKILPFLKMDYLLQYDSAPILYKNLTILKSKIKSADFTENFLKPLLEFTVNKQVTNVRLHEMALEKSTVELMLDSFDFSSVKKFYFPLMSNLFSLTTNLNVKIGVTKCFYTMIENKSIDKYQALDDMLPLFTVMKSKDRRILLEMVPIFEKLSSFVSDEVIIVDKILPLIWRFSMADTLNLKDYERFTMVINGISMSVQKKHLQTLKQRKEYDVPGGNTSDGNNAVNTENNFFGQVIEKPVVKKNDIDRINSANIKITPIKPKKVVPTVISNNSTNATNDKNKSIARGSPLVLSRDALFNNNGNNNNVNSNGINYPNDSNIWKNKSTTITSNKRNASGGNNSKTAIQFSDNNTNNDEFGDFFSNSTTSSKGAGNSYNFDYNAPKTSVSTTSSIVSNTTDTINNSRAGNNKTLPPGFSVTLLQPNNKLNNVNSNTNSNLKNDSSINQYESLI</sequence>
<dbReference type="Gene3D" id="3.30.200.20">
    <property type="entry name" value="Phosphorylase Kinase, domain 1"/>
    <property type="match status" value="1"/>
</dbReference>
<dbReference type="GO" id="GO:0004672">
    <property type="term" value="F:protein kinase activity"/>
    <property type="evidence" value="ECO:0007669"/>
    <property type="project" value="InterPro"/>
</dbReference>
<dbReference type="AlphaFoldDB" id="A0A376B3H5"/>
<name>A0A376B3H5_9ASCO</name>
<evidence type="ECO:0000259" key="2">
    <source>
        <dbReference type="PROSITE" id="PS50011"/>
    </source>
</evidence>
<dbReference type="InterPro" id="IPR011989">
    <property type="entry name" value="ARM-like"/>
</dbReference>
<gene>
    <name evidence="3" type="ORF">SCODWIG_00441</name>
</gene>
<dbReference type="GO" id="GO:0005524">
    <property type="term" value="F:ATP binding"/>
    <property type="evidence" value="ECO:0007669"/>
    <property type="project" value="InterPro"/>
</dbReference>
<feature type="region of interest" description="Disordered" evidence="1">
    <location>
        <begin position="852"/>
        <end position="877"/>
    </location>
</feature>
<dbReference type="VEuPathDB" id="FungiDB:SCODWIG_00441"/>
<dbReference type="Gene3D" id="1.10.510.10">
    <property type="entry name" value="Transferase(Phosphotransferase) domain 1"/>
    <property type="match status" value="1"/>
</dbReference>
<dbReference type="PANTHER" id="PTHR12984:SF6">
    <property type="entry name" value="SCY1-LIKE PROTEIN 2"/>
    <property type="match status" value="1"/>
</dbReference>
<dbReference type="Pfam" id="PF00069">
    <property type="entry name" value="Pkinase"/>
    <property type="match status" value="1"/>
</dbReference>
<keyword evidence="3" id="KW-0418">Kinase</keyword>
<reference evidence="4" key="1">
    <citation type="submission" date="2018-06" db="EMBL/GenBank/DDBJ databases">
        <authorList>
            <person name="Guldener U."/>
        </authorList>
    </citation>
    <scope>NUCLEOTIDE SEQUENCE [LARGE SCALE GENOMIC DNA]</scope>
    <source>
        <strain evidence="4">UTAD17</strain>
    </source>
</reference>
<dbReference type="CDD" id="cd14011">
    <property type="entry name" value="PK_SCY1_like"/>
    <property type="match status" value="1"/>
</dbReference>
<evidence type="ECO:0000313" key="4">
    <source>
        <dbReference type="Proteomes" id="UP000262825"/>
    </source>
</evidence>
<dbReference type="Proteomes" id="UP000262825">
    <property type="component" value="Unassembled WGS sequence"/>
</dbReference>